<sequence length="331" mass="32436">MRGSAGAIGALLLTSVLWGTTGTAATFVPQAGPLAIGAASLGIGGILLGLVGLGAIRRERAALRARSRTIVLGAFAVAIYPLAFYASMDLAGVAIGTVVSLASAPVFAGIAEWVRGTPPTGRWLAAASLGIVGSALLSLTGHGEGGGQRLLGVGLGLLAGATYAAYSASARRLMAAGISRGASMGSVFGLGGLALMPVLLLTGAPLLDSPGTLAVAAYMALVPMFAGYLLFGYGLARTSASTATTVTLAEPAVAALLAVAVVGERLAPLGWLGLGIIALALVLLAVGSSEEAQHLAADGESASATGTPTLQNARDLGECMDGAVTATDSPS</sequence>
<feature type="transmembrane region" description="Helical" evidence="2">
    <location>
        <begin position="187"/>
        <end position="207"/>
    </location>
</feature>
<feature type="transmembrane region" description="Helical" evidence="2">
    <location>
        <begin position="147"/>
        <end position="166"/>
    </location>
</feature>
<feature type="transmembrane region" description="Helical" evidence="2">
    <location>
        <begin position="123"/>
        <end position="141"/>
    </location>
</feature>
<dbReference type="AlphaFoldDB" id="A0A2A9CZ60"/>
<dbReference type="PANTHER" id="PTHR22911">
    <property type="entry name" value="ACYL-MALONYL CONDENSING ENZYME-RELATED"/>
    <property type="match status" value="1"/>
</dbReference>
<dbReference type="InterPro" id="IPR037185">
    <property type="entry name" value="EmrE-like"/>
</dbReference>
<dbReference type="EMBL" id="PDJD01000001">
    <property type="protein sequence ID" value="PFG19406.1"/>
    <property type="molecule type" value="Genomic_DNA"/>
</dbReference>
<dbReference type="OrthoDB" id="9787117at2"/>
<keyword evidence="5" id="KW-1185">Reference proteome</keyword>
<evidence type="ECO:0000256" key="1">
    <source>
        <dbReference type="ARBA" id="ARBA00007362"/>
    </source>
</evidence>
<feature type="transmembrane region" description="Helical" evidence="2">
    <location>
        <begin position="68"/>
        <end position="86"/>
    </location>
</feature>
<evidence type="ECO:0000313" key="5">
    <source>
        <dbReference type="Proteomes" id="UP000224915"/>
    </source>
</evidence>
<comment type="similarity">
    <text evidence="1">Belongs to the EamA transporter family.</text>
</comment>
<dbReference type="GO" id="GO:0016020">
    <property type="term" value="C:membrane"/>
    <property type="evidence" value="ECO:0007669"/>
    <property type="project" value="InterPro"/>
</dbReference>
<feature type="transmembrane region" description="Helical" evidence="2">
    <location>
        <begin position="92"/>
        <end position="111"/>
    </location>
</feature>
<feature type="transmembrane region" description="Helical" evidence="2">
    <location>
        <begin position="34"/>
        <end position="56"/>
    </location>
</feature>
<keyword evidence="2" id="KW-1133">Transmembrane helix</keyword>
<feature type="transmembrane region" description="Helical" evidence="2">
    <location>
        <begin position="269"/>
        <end position="286"/>
    </location>
</feature>
<proteinExistence type="inferred from homology"/>
<evidence type="ECO:0000259" key="3">
    <source>
        <dbReference type="Pfam" id="PF00892"/>
    </source>
</evidence>
<evidence type="ECO:0000256" key="2">
    <source>
        <dbReference type="SAM" id="Phobius"/>
    </source>
</evidence>
<gene>
    <name evidence="4" type="ORF">ATL40_0966</name>
</gene>
<comment type="caution">
    <text evidence="4">The sequence shown here is derived from an EMBL/GenBank/DDBJ whole genome shotgun (WGS) entry which is preliminary data.</text>
</comment>
<dbReference type="PANTHER" id="PTHR22911:SF79">
    <property type="entry name" value="MOBA-LIKE NTP TRANSFERASE DOMAIN-CONTAINING PROTEIN"/>
    <property type="match status" value="1"/>
</dbReference>
<feature type="domain" description="EamA" evidence="3">
    <location>
        <begin position="8"/>
        <end position="138"/>
    </location>
</feature>
<organism evidence="4 5">
    <name type="scientific">Serinibacter salmoneus</name>
    <dbReference type="NCBI Taxonomy" id="556530"/>
    <lineage>
        <taxon>Bacteria</taxon>
        <taxon>Bacillati</taxon>
        <taxon>Actinomycetota</taxon>
        <taxon>Actinomycetes</taxon>
        <taxon>Micrococcales</taxon>
        <taxon>Beutenbergiaceae</taxon>
        <taxon>Serinibacter</taxon>
    </lineage>
</organism>
<keyword evidence="2" id="KW-0812">Transmembrane</keyword>
<keyword evidence="2" id="KW-0472">Membrane</keyword>
<dbReference type="RefSeq" id="WP_098468533.1">
    <property type="nucleotide sequence ID" value="NZ_PDJD01000001.1"/>
</dbReference>
<dbReference type="Proteomes" id="UP000224915">
    <property type="component" value="Unassembled WGS sequence"/>
</dbReference>
<reference evidence="4 5" key="1">
    <citation type="submission" date="2017-10" db="EMBL/GenBank/DDBJ databases">
        <title>Sequencing the genomes of 1000 actinobacteria strains.</title>
        <authorList>
            <person name="Klenk H.-P."/>
        </authorList>
    </citation>
    <scope>NUCLEOTIDE SEQUENCE [LARGE SCALE GENOMIC DNA]</scope>
    <source>
        <strain evidence="4 5">DSM 21801</strain>
    </source>
</reference>
<feature type="transmembrane region" description="Helical" evidence="2">
    <location>
        <begin position="213"/>
        <end position="231"/>
    </location>
</feature>
<dbReference type="InterPro" id="IPR000620">
    <property type="entry name" value="EamA_dom"/>
</dbReference>
<dbReference type="Pfam" id="PF00892">
    <property type="entry name" value="EamA"/>
    <property type="match status" value="2"/>
</dbReference>
<accession>A0A2A9CZ60</accession>
<dbReference type="SUPFAM" id="SSF103481">
    <property type="entry name" value="Multidrug resistance efflux transporter EmrE"/>
    <property type="match status" value="2"/>
</dbReference>
<feature type="domain" description="EamA" evidence="3">
    <location>
        <begin position="151"/>
        <end position="284"/>
    </location>
</feature>
<evidence type="ECO:0000313" key="4">
    <source>
        <dbReference type="EMBL" id="PFG19406.1"/>
    </source>
</evidence>
<feature type="transmembrane region" description="Helical" evidence="2">
    <location>
        <begin position="243"/>
        <end position="263"/>
    </location>
</feature>
<protein>
    <submittedName>
        <fullName evidence="4">DME family drug/metabolite transporter</fullName>
    </submittedName>
</protein>
<name>A0A2A9CZ60_9MICO</name>